<comment type="caution">
    <text evidence="2">The sequence shown here is derived from an EMBL/GenBank/DDBJ whole genome shotgun (WGS) entry which is preliminary data.</text>
</comment>
<dbReference type="GO" id="GO:0003723">
    <property type="term" value="F:RNA binding"/>
    <property type="evidence" value="ECO:0007669"/>
    <property type="project" value="TreeGrafter"/>
</dbReference>
<dbReference type="GeneID" id="66073878"/>
<name>A0A9P7UZF3_9AGAR</name>
<organism evidence="2 3">
    <name type="scientific">Marasmius oreades</name>
    <name type="common">fairy-ring Marasmius</name>
    <dbReference type="NCBI Taxonomy" id="181124"/>
    <lineage>
        <taxon>Eukaryota</taxon>
        <taxon>Fungi</taxon>
        <taxon>Dikarya</taxon>
        <taxon>Basidiomycota</taxon>
        <taxon>Agaricomycotina</taxon>
        <taxon>Agaricomycetes</taxon>
        <taxon>Agaricomycetidae</taxon>
        <taxon>Agaricales</taxon>
        <taxon>Marasmiineae</taxon>
        <taxon>Marasmiaceae</taxon>
        <taxon>Marasmius</taxon>
    </lineage>
</organism>
<evidence type="ECO:0000256" key="1">
    <source>
        <dbReference type="SAM" id="MobiDB-lite"/>
    </source>
</evidence>
<accession>A0A9P7UZF3</accession>
<dbReference type="GO" id="GO:0030490">
    <property type="term" value="P:maturation of SSU-rRNA"/>
    <property type="evidence" value="ECO:0007669"/>
    <property type="project" value="InterPro"/>
</dbReference>
<dbReference type="RefSeq" id="XP_043013927.1">
    <property type="nucleotide sequence ID" value="XM_043149323.1"/>
</dbReference>
<dbReference type="GO" id="GO:0005730">
    <property type="term" value="C:nucleolus"/>
    <property type="evidence" value="ECO:0007669"/>
    <property type="project" value="TreeGrafter"/>
</dbReference>
<protein>
    <submittedName>
        <fullName evidence="2">Uncharacterized protein</fullName>
    </submittedName>
</protein>
<dbReference type="OrthoDB" id="4349954at2759"/>
<dbReference type="PANTHER" id="PTHR15633">
    <property type="entry name" value="NUCLEOLAR PROTEIN 11"/>
    <property type="match status" value="1"/>
</dbReference>
<dbReference type="Proteomes" id="UP001049176">
    <property type="component" value="Chromosome 2"/>
</dbReference>
<reference evidence="2" key="1">
    <citation type="journal article" date="2021" name="Genome Biol. Evol.">
        <title>The assembled and annotated genome of the fairy-ring fungus Marasmius oreades.</title>
        <authorList>
            <person name="Hiltunen M."/>
            <person name="Ament-Velasquez S.L."/>
            <person name="Johannesson H."/>
        </authorList>
    </citation>
    <scope>NUCLEOTIDE SEQUENCE</scope>
    <source>
        <strain evidence="2">03SP1</strain>
    </source>
</reference>
<dbReference type="InterPro" id="IPR042859">
    <property type="entry name" value="NOL11"/>
</dbReference>
<proteinExistence type="predicted"/>
<dbReference type="AlphaFoldDB" id="A0A9P7UZF3"/>
<dbReference type="KEGG" id="more:E1B28_004802"/>
<dbReference type="PANTHER" id="PTHR15633:SF2">
    <property type="entry name" value="NUCLEOLAR PROTEIN 11"/>
    <property type="match status" value="1"/>
</dbReference>
<evidence type="ECO:0000313" key="3">
    <source>
        <dbReference type="Proteomes" id="UP001049176"/>
    </source>
</evidence>
<evidence type="ECO:0000313" key="2">
    <source>
        <dbReference type="EMBL" id="KAG7097457.1"/>
    </source>
</evidence>
<sequence length="821" mass="90154">MSVGEPFTLSTYRIPQRLSKSVKLPSIVSDLYATHHKASGSSEGYVTVAAQGDGVHILDLSTLHPVISHTLGPSTTFCCPPVSQIISSGDARVCTTYAGIASSSETSGNDELNRTIWSWSENLSSSIVDRTSQKKKAASLPHPISGLFTNSELPSRLLASSPNGDWTLLDNELKVLATRKPGNSKIVLRKTLVFSRQSCRFLPSHTAPQAAIIISLLEFQDTSRISVLAVDANTDVFVEMADLKLSDQTDVSDVSCCQDGFLSVLTQLGSWTSFELRSPDNTLQLTPLPDQLHLGNLSFTTSHSSEEVSIIALTSSHVLLAGLSGPSSNREIALLLWDLQYSVLLASRMIPIPTNLTDKKLSLNLVDAMSSSNLLLLLTPSASISAQERRKSSGGTSATSAVLVVPVVVPPRSSIANAMGRAAAGAPWLAKDEGSEGVTVNGEPTYDSVRKKVVSDLRTAMEQNRPQSANDTFFAWEKREPVEKKNRNTSVDGGKEDSESEPRIVYGYAFVKDVLNAVLRPTQPQSMPYSSQVVRHLLEKKLVSTNMLETGLLSVLRLRNDWDSIKLAFSTVSDLQELEIVDTLRYVVARHRRTYKPPASSEHDSDVEVDAMQLDPVAPITPLQDDIPSLQDYMALCLRYKLSEAPFRFALKRYMKDVDDVVCLLDVLDSWIGLWTSKELQLMPSKKLLEKNEFGIVTVKGRDKENTKGDTGVPALSEVLFFVQTLLDISFINLIQNPASHRVLRRIQSRIEPEIASIDETERLRGPLHVFAATHSKAIKDAKEASEGKHAPKGDWRQKRKLAQDQAGMGIGLYQLEELIL</sequence>
<gene>
    <name evidence="2" type="ORF">E1B28_004802</name>
</gene>
<feature type="compositionally biased region" description="Basic and acidic residues" evidence="1">
    <location>
        <begin position="781"/>
        <end position="797"/>
    </location>
</feature>
<feature type="region of interest" description="Disordered" evidence="1">
    <location>
        <begin position="781"/>
        <end position="801"/>
    </location>
</feature>
<dbReference type="EMBL" id="CM032182">
    <property type="protein sequence ID" value="KAG7097457.1"/>
    <property type="molecule type" value="Genomic_DNA"/>
</dbReference>
<keyword evidence="3" id="KW-1185">Reference proteome</keyword>